<feature type="compositionally biased region" description="Polar residues" evidence="1">
    <location>
        <begin position="397"/>
        <end position="410"/>
    </location>
</feature>
<reference evidence="2" key="1">
    <citation type="submission" date="2021-01" db="EMBL/GenBank/DDBJ databases">
        <authorList>
            <person name="Corre E."/>
            <person name="Pelletier E."/>
            <person name="Niang G."/>
            <person name="Scheremetjew M."/>
            <person name="Finn R."/>
            <person name="Kale V."/>
            <person name="Holt S."/>
            <person name="Cochrane G."/>
            <person name="Meng A."/>
            <person name="Brown T."/>
            <person name="Cohen L."/>
        </authorList>
    </citation>
    <scope>NUCLEOTIDE SEQUENCE</scope>
    <source>
        <strain evidence="2">CCMP2084</strain>
    </source>
</reference>
<evidence type="ECO:0000313" key="2">
    <source>
        <dbReference type="EMBL" id="CAD9811254.1"/>
    </source>
</evidence>
<evidence type="ECO:0008006" key="3">
    <source>
        <dbReference type="Google" id="ProtNLM"/>
    </source>
</evidence>
<feature type="region of interest" description="Disordered" evidence="1">
    <location>
        <begin position="1"/>
        <end position="131"/>
    </location>
</feature>
<feature type="compositionally biased region" description="Polar residues" evidence="1">
    <location>
        <begin position="175"/>
        <end position="191"/>
    </location>
</feature>
<feature type="region of interest" description="Disordered" evidence="1">
    <location>
        <begin position="143"/>
        <end position="235"/>
    </location>
</feature>
<feature type="compositionally biased region" description="Low complexity" evidence="1">
    <location>
        <begin position="328"/>
        <end position="338"/>
    </location>
</feature>
<feature type="region of interest" description="Disordered" evidence="1">
    <location>
        <begin position="393"/>
        <end position="447"/>
    </location>
</feature>
<protein>
    <recommendedName>
        <fullName evidence="3">Spc7 kinetochore protein domain-containing protein</fullName>
    </recommendedName>
</protein>
<feature type="compositionally biased region" description="Basic and acidic residues" evidence="1">
    <location>
        <begin position="65"/>
        <end position="76"/>
    </location>
</feature>
<evidence type="ECO:0000256" key="1">
    <source>
        <dbReference type="SAM" id="MobiDB-lite"/>
    </source>
</evidence>
<proteinExistence type="predicted"/>
<feature type="compositionally biased region" description="Polar residues" evidence="1">
    <location>
        <begin position="590"/>
        <end position="604"/>
    </location>
</feature>
<dbReference type="EMBL" id="HBHQ01004635">
    <property type="protein sequence ID" value="CAD9811254.1"/>
    <property type="molecule type" value="Transcribed_RNA"/>
</dbReference>
<feature type="region of interest" description="Disordered" evidence="1">
    <location>
        <begin position="247"/>
        <end position="375"/>
    </location>
</feature>
<feature type="compositionally biased region" description="Basic residues" evidence="1">
    <location>
        <begin position="608"/>
        <end position="620"/>
    </location>
</feature>
<sequence>MALDKEEQHPPQEHILPLTLPLWGPSEPFGEESQNHPPKQESQKGAAKKKRTKKGILRKIRSLGKKKEPTALENKENNQAAAAAAATCIHEGSPNGPRKRTNAQKFDSPSPAKPKIRMRMSPPTGGSCNDTLFALSNDVVEQGGIKRFANRRPASTTNEDGGSEEKKDETKPRNPQDSGPCCSPQSDPAQTDNDKIMEAPASPSRHGSYVDFDITSQLTPLPSIDAPPLSPFTPPSAAPAPLIVAAKKHGSDVRNRRGKRRGLTRFRPSTSNNASPKRLKEMELNPGDSSAPPMIFHLNADKDETTDGSSRMFLGIIDIPTSDRMDSDSTISPPSSSSSDEKDFSDQFYDGNTSDDSLSDKTLHVPRPPPSATPAEKTKYYWELCYGKQPPKLPPIHSTSSNIPRPNLSASRMLPTKSCLSSSKKYAPALRKSSSRSTPTLSDRFKFDPGNLKQIIPDVRIASSPGFREYDLATMSTPTETRNIEHQTSEEKRIVKFGLPSAAEFDFNQPTIQLTPLPSDFVRERFPVEEKVESPEEEEFHRETARNAAVLAAWEDDFDSYLEDEDQSHAVEAEDPSLASMVVATRNMMRDTNASDITMNCSPASSEKKRRRRKSHKRRSGREDRRSSSFFSKNGRSLLGNDNDEEEENLSVSFEHDSPTVLESIQSTEIVSEAPMQITEGASMESGKSDITSPIALPSESNVYQSPPLEKVRFSTDNKETPLTDRSSSTALLLSIQSASEPRRNIDSDKLIPNHLESALERYTEVTTEHPNSSLGGIEDVLSLLISEPGMEREWETGTLFHNMICATNSIASSSLIARYIQSKCDSAGDINNSILSIRALIATESALVSHVICNMDNRSDSQYLAMCEIEAHFLKNSRADENVMASILDKQCTMFMVEHKSPHDAPSFRPKGNLTDLAKATGETVSHEITVIEQKVAKSLTEYIGLWEEEVARDLENVDSAILMDSTSKQRLKCQLPYEKITKTARLRRKTQIQEDIAVQKQMIDELTSSIDTAHLRKEYFLKQKELHAEQYHLEAEAPIPLVHCQTLSGLLPFSIYSLSDEFLELSFPHFDGSRTLMTWKTSEFAAAEEDILMHKCNENNTIAVHQFVSFNVVDNPDSNIALRSSAAAHFQRALLSDCFQVEMSTGETKTSKAETLIARHLARCLDVQEVVEIVSDMLFRIDLAAQDVRSVERDYKCEFQINPEENVAAAFIVTIEDQECTWILDFSFEQLAVIPFLSDVRISVTKGEPSISPEILNDLAHQMIGSILTHSAPFPVKEICSEIANRIKQS</sequence>
<feature type="region of interest" description="Disordered" evidence="1">
    <location>
        <begin position="590"/>
        <end position="660"/>
    </location>
</feature>
<feature type="compositionally biased region" description="Basic residues" evidence="1">
    <location>
        <begin position="46"/>
        <end position="64"/>
    </location>
</feature>
<accession>A0A7S2U9Z1</accession>
<organism evidence="2">
    <name type="scientific">Attheya septentrionalis</name>
    <dbReference type="NCBI Taxonomy" id="420275"/>
    <lineage>
        <taxon>Eukaryota</taxon>
        <taxon>Sar</taxon>
        <taxon>Stramenopiles</taxon>
        <taxon>Ochrophyta</taxon>
        <taxon>Bacillariophyta</taxon>
        <taxon>Coscinodiscophyceae</taxon>
        <taxon>Chaetocerotophycidae</taxon>
        <taxon>Chaetocerotales</taxon>
        <taxon>Attheyaceae</taxon>
        <taxon>Attheya</taxon>
    </lineage>
</organism>
<feature type="compositionally biased region" description="Basic and acidic residues" evidence="1">
    <location>
        <begin position="1"/>
        <end position="12"/>
    </location>
</feature>
<name>A0A7S2U9Z1_9STRA</name>
<feature type="compositionally biased region" description="Basic and acidic residues" evidence="1">
    <location>
        <begin position="163"/>
        <end position="174"/>
    </location>
</feature>
<gene>
    <name evidence="2" type="ORF">ASEP1449_LOCUS3079</name>
</gene>